<comment type="caution">
    <text evidence="7">The sequence shown here is derived from an EMBL/GenBank/DDBJ whole genome shotgun (WGS) entry which is preliminary data.</text>
</comment>
<dbReference type="SUPFAM" id="SSF55637">
    <property type="entry name" value="Cell cycle regulatory proteins"/>
    <property type="match status" value="1"/>
</dbReference>
<reference evidence="7 8" key="1">
    <citation type="submission" date="2020-03" db="EMBL/GenBank/DDBJ databases">
        <title>Dissostichus mawsoni Genome sequencing and assembly.</title>
        <authorList>
            <person name="Park H."/>
        </authorList>
    </citation>
    <scope>NUCLEOTIDE SEQUENCE [LARGE SCALE GENOMIC DNA]</scope>
    <source>
        <strain evidence="7">DM0001</strain>
        <tissue evidence="7">Muscle</tissue>
    </source>
</reference>
<evidence type="ECO:0000313" key="7">
    <source>
        <dbReference type="EMBL" id="KAF3834850.1"/>
    </source>
</evidence>
<dbReference type="EMBL" id="JAAKFY010000025">
    <property type="protein sequence ID" value="KAF3834850.1"/>
    <property type="molecule type" value="Genomic_DNA"/>
</dbReference>
<dbReference type="PROSITE" id="PS00944">
    <property type="entry name" value="CKS_1"/>
    <property type="match status" value="1"/>
</dbReference>
<dbReference type="InterPro" id="IPR000789">
    <property type="entry name" value="Cyclin-dep_kinase_reg-sub"/>
</dbReference>
<comment type="subunit">
    <text evidence="3">Forms a homohexamer that can probably bind six kinase subunits.</text>
</comment>
<evidence type="ECO:0000256" key="1">
    <source>
        <dbReference type="ARBA" id="ARBA00002449"/>
    </source>
</evidence>
<dbReference type="PRINTS" id="PR00296">
    <property type="entry name" value="CYCLINKINASE"/>
</dbReference>
<evidence type="ECO:0000313" key="8">
    <source>
        <dbReference type="Proteomes" id="UP000518266"/>
    </source>
</evidence>
<evidence type="ECO:0000256" key="3">
    <source>
        <dbReference type="ARBA" id="ARBA00011253"/>
    </source>
</evidence>
<organism evidence="7 8">
    <name type="scientific">Dissostichus mawsoni</name>
    <name type="common">Antarctic cod</name>
    <dbReference type="NCBI Taxonomy" id="36200"/>
    <lineage>
        <taxon>Eukaryota</taxon>
        <taxon>Metazoa</taxon>
        <taxon>Chordata</taxon>
        <taxon>Craniata</taxon>
        <taxon>Vertebrata</taxon>
        <taxon>Euteleostomi</taxon>
        <taxon>Actinopterygii</taxon>
        <taxon>Neopterygii</taxon>
        <taxon>Teleostei</taxon>
        <taxon>Neoteleostei</taxon>
        <taxon>Acanthomorphata</taxon>
        <taxon>Eupercaria</taxon>
        <taxon>Perciformes</taxon>
        <taxon>Notothenioidei</taxon>
        <taxon>Nototheniidae</taxon>
        <taxon>Dissostichus</taxon>
    </lineage>
</organism>
<accession>A0A7J5XCW5</accession>
<comment type="similarity">
    <text evidence="2 6">Belongs to the CKS family.</text>
</comment>
<dbReference type="GO" id="GO:0016538">
    <property type="term" value="F:cyclin-dependent protein serine/threonine kinase regulator activity"/>
    <property type="evidence" value="ECO:0007669"/>
    <property type="project" value="InterPro"/>
</dbReference>
<dbReference type="Gene3D" id="3.30.170.10">
    <property type="entry name" value="Cyclin-dependent kinase, regulatory subunit"/>
    <property type="match status" value="1"/>
</dbReference>
<dbReference type="InterPro" id="IPR036858">
    <property type="entry name" value="Cyclin-dep_kinase_reg-sub_sf"/>
</dbReference>
<dbReference type="Proteomes" id="UP000518266">
    <property type="component" value="Unassembled WGS sequence"/>
</dbReference>
<evidence type="ECO:0000256" key="2">
    <source>
        <dbReference type="ARBA" id="ARBA00007782"/>
    </source>
</evidence>
<name>A0A7J5XCW5_DISMA</name>
<keyword evidence="4 6" id="KW-0132">Cell division</keyword>
<evidence type="ECO:0000256" key="6">
    <source>
        <dbReference type="RuleBase" id="RU311113"/>
    </source>
</evidence>
<keyword evidence="8" id="KW-1185">Reference proteome</keyword>
<proteinExistence type="inferred from homology"/>
<dbReference type="Pfam" id="PF01111">
    <property type="entry name" value="CKS"/>
    <property type="match status" value="1"/>
</dbReference>
<dbReference type="GO" id="GO:0051301">
    <property type="term" value="P:cell division"/>
    <property type="evidence" value="ECO:0007669"/>
    <property type="project" value="UniProtKB-UniRule"/>
</dbReference>
<dbReference type="SMART" id="SM01084">
    <property type="entry name" value="CKS"/>
    <property type="match status" value="1"/>
</dbReference>
<comment type="function">
    <text evidence="1 6">Binds to the catalytic subunit of the cyclin dependent kinases and is essential for their biological function.</text>
</comment>
<dbReference type="OrthoDB" id="440676at2759"/>
<evidence type="ECO:0000256" key="5">
    <source>
        <dbReference type="ARBA" id="ARBA00023306"/>
    </source>
</evidence>
<keyword evidence="5 6" id="KW-0131">Cell cycle</keyword>
<evidence type="ECO:0000256" key="4">
    <source>
        <dbReference type="ARBA" id="ARBA00022618"/>
    </source>
</evidence>
<sequence>MPEDEGGGEGKGGKGRGGEAILLDGKYTWCCLDQSASVFFPLENCFLGFGFVCYHQLNMSKKQIYYSDKYTDEEFEYRHVVLPKQLSKLVPTSHLMTEDEWRGLGCSRARGPGVWAKSTDGPPAL</sequence>
<protein>
    <recommendedName>
        <fullName evidence="6">Cyclin-dependent kinases regulatory subunit</fullName>
    </recommendedName>
</protein>
<dbReference type="PANTHER" id="PTHR23415">
    <property type="entry name" value="CYCLIN-DEPENDENT KINASES REGULATORY SUBUNIT/60S RIBOSOME SUBUNIT BIOGENESIS PROTEIN NIP7"/>
    <property type="match status" value="1"/>
</dbReference>
<dbReference type="AlphaFoldDB" id="A0A7J5XCW5"/>
<gene>
    <name evidence="7" type="ORF">F7725_027408</name>
</gene>